<reference evidence="1" key="1">
    <citation type="journal article" date="2020" name="Nat. Commun.">
        <title>Large-scale genome sequencing of mycorrhizal fungi provides insights into the early evolution of symbiotic traits.</title>
        <authorList>
            <person name="Miyauchi S."/>
            <person name="Kiss E."/>
            <person name="Kuo A."/>
            <person name="Drula E."/>
            <person name="Kohler A."/>
            <person name="Sanchez-Garcia M."/>
            <person name="Morin E."/>
            <person name="Andreopoulos B."/>
            <person name="Barry K.W."/>
            <person name="Bonito G."/>
            <person name="Buee M."/>
            <person name="Carver A."/>
            <person name="Chen C."/>
            <person name="Cichocki N."/>
            <person name="Clum A."/>
            <person name="Culley D."/>
            <person name="Crous P.W."/>
            <person name="Fauchery L."/>
            <person name="Girlanda M."/>
            <person name="Hayes R.D."/>
            <person name="Keri Z."/>
            <person name="LaButti K."/>
            <person name="Lipzen A."/>
            <person name="Lombard V."/>
            <person name="Magnuson J."/>
            <person name="Maillard F."/>
            <person name="Murat C."/>
            <person name="Nolan M."/>
            <person name="Ohm R.A."/>
            <person name="Pangilinan J."/>
            <person name="Pereira M.F."/>
            <person name="Perotto S."/>
            <person name="Peter M."/>
            <person name="Pfister S."/>
            <person name="Riley R."/>
            <person name="Sitrit Y."/>
            <person name="Stielow J.B."/>
            <person name="Szollosi G."/>
            <person name="Zifcakova L."/>
            <person name="Stursova M."/>
            <person name="Spatafora J.W."/>
            <person name="Tedersoo L."/>
            <person name="Vaario L.M."/>
            <person name="Yamada A."/>
            <person name="Yan M."/>
            <person name="Wang P."/>
            <person name="Xu J."/>
            <person name="Bruns T."/>
            <person name="Baldrian P."/>
            <person name="Vilgalys R."/>
            <person name="Dunand C."/>
            <person name="Henrissat B."/>
            <person name="Grigoriev I.V."/>
            <person name="Hibbett D."/>
            <person name="Nagy L.G."/>
            <person name="Martin F.M."/>
        </authorList>
    </citation>
    <scope>NUCLEOTIDE SEQUENCE</scope>
    <source>
        <strain evidence="1">UP504</strain>
    </source>
</reference>
<evidence type="ECO:0000313" key="2">
    <source>
        <dbReference type="Proteomes" id="UP000886523"/>
    </source>
</evidence>
<dbReference type="PANTHER" id="PTHR35871:SF1">
    <property type="entry name" value="CXC1-LIKE CYSTEINE CLUSTER ASSOCIATED WITH KDZ TRANSPOSASES DOMAIN-CONTAINING PROTEIN"/>
    <property type="match status" value="1"/>
</dbReference>
<comment type="caution">
    <text evidence="1">The sequence shown here is derived from an EMBL/GenBank/DDBJ whole genome shotgun (WGS) entry which is preliminary data.</text>
</comment>
<accession>A0A9P6DHA5</accession>
<proteinExistence type="predicted"/>
<evidence type="ECO:0000313" key="1">
    <source>
        <dbReference type="EMBL" id="KAF9504621.1"/>
    </source>
</evidence>
<dbReference type="OrthoDB" id="6511194at2759"/>
<dbReference type="PANTHER" id="PTHR35871">
    <property type="entry name" value="EXPRESSED PROTEIN"/>
    <property type="match status" value="1"/>
</dbReference>
<organism evidence="1 2">
    <name type="scientific">Hydnum rufescens UP504</name>
    <dbReference type="NCBI Taxonomy" id="1448309"/>
    <lineage>
        <taxon>Eukaryota</taxon>
        <taxon>Fungi</taxon>
        <taxon>Dikarya</taxon>
        <taxon>Basidiomycota</taxon>
        <taxon>Agaricomycotina</taxon>
        <taxon>Agaricomycetes</taxon>
        <taxon>Cantharellales</taxon>
        <taxon>Hydnaceae</taxon>
        <taxon>Hydnum</taxon>
    </lineage>
</organism>
<protein>
    <submittedName>
        <fullName evidence="1">Uncharacterized protein</fullName>
    </submittedName>
</protein>
<name>A0A9P6DHA5_9AGAM</name>
<dbReference type="AlphaFoldDB" id="A0A9P6DHA5"/>
<dbReference type="Proteomes" id="UP000886523">
    <property type="component" value="Unassembled WGS sequence"/>
</dbReference>
<sequence>MITCVLQSHATDPVVEDGMDLEDEDEEINELMQGHGASSPSEHHGGRWKGSCHLDDEDMQKVGMITSSGFCQALNMSILPKLGIALKNPLSNHSACWWMFKLGFHKTTLQKGVYMDGHECEDIIHYQNNLNLQPGEKQIIAQFHDESCFHANEFKSSAWLKWDQSVLQKKSQGCLNHVSDFINEEDGHLVQQNEQGQIIHDAHKVIFPGASGDPCWDTQQLLKQVDTTINIFDASHPNCQALFIFNQPNALWAFDMNKGNGGKQQKQKDTVIPNNNCMISIGEVKGLQDILTEHGFDTRGMHVKCALICPFENKGCCMAHLLSRQEDFVNQTSMLEAAITERGHICIFLPKFHCELNPIEMVHVFKPTFANAKEVAIQSLDSCPIETICWFINWSWHFMSAYHLGLTGKAAEWAVRKQKSHHSVAKHVMLAIDSIVN</sequence>
<keyword evidence="2" id="KW-1185">Reference proteome</keyword>
<gene>
    <name evidence="1" type="ORF">BS47DRAFT_1374374</name>
</gene>
<dbReference type="EMBL" id="MU129208">
    <property type="protein sequence ID" value="KAF9504621.1"/>
    <property type="molecule type" value="Genomic_DNA"/>
</dbReference>